<dbReference type="EMBL" id="JABCJJ010000021">
    <property type="protein sequence ID" value="NMR20992.1"/>
    <property type="molecule type" value="Genomic_DNA"/>
</dbReference>
<feature type="region of interest" description="Disordered" evidence="1">
    <location>
        <begin position="51"/>
        <end position="80"/>
    </location>
</feature>
<organism evidence="2 3">
    <name type="scientific">Cellulomonas fimi</name>
    <dbReference type="NCBI Taxonomy" id="1708"/>
    <lineage>
        <taxon>Bacteria</taxon>
        <taxon>Bacillati</taxon>
        <taxon>Actinomycetota</taxon>
        <taxon>Actinomycetes</taxon>
        <taxon>Micrococcales</taxon>
        <taxon>Cellulomonadaceae</taxon>
        <taxon>Cellulomonas</taxon>
    </lineage>
</organism>
<gene>
    <name evidence="2" type="ORF">HIR71_12315</name>
</gene>
<accession>A0A7Y0M209</accession>
<evidence type="ECO:0000313" key="2">
    <source>
        <dbReference type="EMBL" id="NMR20992.1"/>
    </source>
</evidence>
<reference evidence="2 3" key="1">
    <citation type="submission" date="2020-04" db="EMBL/GenBank/DDBJ databases">
        <title>Sequencing and Assembly of C. fimi.</title>
        <authorList>
            <person name="Ramsey A.R."/>
        </authorList>
    </citation>
    <scope>NUCLEOTIDE SEQUENCE [LARGE SCALE GENOMIC DNA]</scope>
    <source>
        <strain evidence="2 3">SB</strain>
    </source>
</reference>
<dbReference type="AlphaFoldDB" id="A0A7Y0M209"/>
<evidence type="ECO:0000256" key="1">
    <source>
        <dbReference type="SAM" id="MobiDB-lite"/>
    </source>
</evidence>
<name>A0A7Y0M209_CELFI</name>
<comment type="caution">
    <text evidence="2">The sequence shown here is derived from an EMBL/GenBank/DDBJ whole genome shotgun (WGS) entry which is preliminary data.</text>
</comment>
<sequence>MFTPEEHPDKVNMLIDGPKTVLAGLLGITATPEPSSVSDAAVDLGLVLDTGARGKRGTPSCQARPTDRQRATARAPDASP</sequence>
<dbReference type="RefSeq" id="WP_169325371.1">
    <property type="nucleotide sequence ID" value="NZ_JABCJJ010000021.1"/>
</dbReference>
<proteinExistence type="predicted"/>
<keyword evidence="3" id="KW-1185">Reference proteome</keyword>
<dbReference type="Proteomes" id="UP000562124">
    <property type="component" value="Unassembled WGS sequence"/>
</dbReference>
<protein>
    <submittedName>
        <fullName evidence="2">Uncharacterized protein</fullName>
    </submittedName>
</protein>
<evidence type="ECO:0000313" key="3">
    <source>
        <dbReference type="Proteomes" id="UP000562124"/>
    </source>
</evidence>